<feature type="compositionally biased region" description="Low complexity" evidence="1">
    <location>
        <begin position="160"/>
        <end position="170"/>
    </location>
</feature>
<dbReference type="InterPro" id="IPR051254">
    <property type="entry name" value="PPP1R15"/>
</dbReference>
<evidence type="ECO:0000313" key="2">
    <source>
        <dbReference type="EMBL" id="KAK7603221.1"/>
    </source>
</evidence>
<organism evidence="2 3">
    <name type="scientific">Parthenolecanium corni</name>
    <dbReference type="NCBI Taxonomy" id="536013"/>
    <lineage>
        <taxon>Eukaryota</taxon>
        <taxon>Metazoa</taxon>
        <taxon>Ecdysozoa</taxon>
        <taxon>Arthropoda</taxon>
        <taxon>Hexapoda</taxon>
        <taxon>Insecta</taxon>
        <taxon>Pterygota</taxon>
        <taxon>Neoptera</taxon>
        <taxon>Paraneoptera</taxon>
        <taxon>Hemiptera</taxon>
        <taxon>Sternorrhyncha</taxon>
        <taxon>Coccoidea</taxon>
        <taxon>Coccidae</taxon>
        <taxon>Parthenolecanium</taxon>
    </lineage>
</organism>
<dbReference type="AlphaFoldDB" id="A0AAN9TS52"/>
<keyword evidence="3" id="KW-1185">Reference proteome</keyword>
<evidence type="ECO:0000256" key="1">
    <source>
        <dbReference type="SAM" id="MobiDB-lite"/>
    </source>
</evidence>
<feature type="compositionally biased region" description="Polar residues" evidence="1">
    <location>
        <begin position="41"/>
        <end position="55"/>
    </location>
</feature>
<dbReference type="PANTHER" id="PTHR16489:SF12">
    <property type="entry name" value="GH11727P"/>
    <property type="match status" value="1"/>
</dbReference>
<reference evidence="2 3" key="1">
    <citation type="submission" date="2024-03" db="EMBL/GenBank/DDBJ databases">
        <title>Adaptation during the transition from Ophiocordyceps entomopathogen to insect associate is accompanied by gene loss and intensified selection.</title>
        <authorList>
            <person name="Ward C.M."/>
            <person name="Onetto C.A."/>
            <person name="Borneman A.R."/>
        </authorList>
    </citation>
    <scope>NUCLEOTIDE SEQUENCE [LARGE SCALE GENOMIC DNA]</scope>
    <source>
        <strain evidence="2">AWRI1</strain>
        <tissue evidence="2">Single Adult Female</tissue>
    </source>
</reference>
<feature type="region of interest" description="Disordered" evidence="1">
    <location>
        <begin position="28"/>
        <end position="85"/>
    </location>
</feature>
<evidence type="ECO:0008006" key="4">
    <source>
        <dbReference type="Google" id="ProtNLM"/>
    </source>
</evidence>
<feature type="compositionally biased region" description="Basic residues" evidence="1">
    <location>
        <begin position="61"/>
        <end position="76"/>
    </location>
</feature>
<comment type="caution">
    <text evidence="2">The sequence shown here is derived from an EMBL/GenBank/DDBJ whole genome shotgun (WGS) entry which is preliminary data.</text>
</comment>
<dbReference type="GO" id="GO:0005783">
    <property type="term" value="C:endoplasmic reticulum"/>
    <property type="evidence" value="ECO:0007669"/>
    <property type="project" value="TreeGrafter"/>
</dbReference>
<gene>
    <name evidence="2" type="ORF">V9T40_003220</name>
</gene>
<feature type="region of interest" description="Disordered" evidence="1">
    <location>
        <begin position="148"/>
        <end position="170"/>
    </location>
</feature>
<dbReference type="GO" id="GO:0034976">
    <property type="term" value="P:response to endoplasmic reticulum stress"/>
    <property type="evidence" value="ECO:0007669"/>
    <property type="project" value="TreeGrafter"/>
</dbReference>
<name>A0AAN9TS52_9HEMI</name>
<evidence type="ECO:0000313" key="3">
    <source>
        <dbReference type="Proteomes" id="UP001367676"/>
    </source>
</evidence>
<protein>
    <recommendedName>
        <fullName evidence="4">Protein phosphatase 1 regulatory subunit 15A/B C-terminal domain-containing protein</fullName>
    </recommendedName>
</protein>
<feature type="compositionally biased region" description="Acidic residues" evidence="1">
    <location>
        <begin position="196"/>
        <end position="207"/>
    </location>
</feature>
<sequence>MGDVAANNKENSFSSVFCSKGEIQDFRTKASEPVTRGSHYETASPTCGASKSGANQEKKICCKSRQAKRSRRRRNNKSPPFEWPECNPNLTLPTAKFSSVAFFVPLNSKNADQNAKIISWNDLYFYESNTTAMISRYQAEQKKKLLRDSNLIPESKPKYRSSSESSANSDDSVIFANDDSLFDDEDCTSGTINSSIEDDQDETDEPDCVPSCSDENSTQRRSKKELIERSVDQSGGGPLLAEARGHCPHCPAPKSGPIQMVRFVDNSELVTVHVIVAWNYAYRAARISPWEVVARDSNRFKSKIQSLEPILSRVLRPEHRQKIWETRMSKYEETCETGN</sequence>
<feature type="region of interest" description="Disordered" evidence="1">
    <location>
        <begin position="187"/>
        <end position="238"/>
    </location>
</feature>
<dbReference type="GO" id="GO:0000164">
    <property type="term" value="C:protein phosphatase type 1 complex"/>
    <property type="evidence" value="ECO:0007669"/>
    <property type="project" value="TreeGrafter"/>
</dbReference>
<dbReference type="EMBL" id="JBBCAQ010000006">
    <property type="protein sequence ID" value="KAK7603221.1"/>
    <property type="molecule type" value="Genomic_DNA"/>
</dbReference>
<accession>A0AAN9TS52</accession>
<proteinExistence type="predicted"/>
<dbReference type="GO" id="GO:0019888">
    <property type="term" value="F:protein phosphatase regulator activity"/>
    <property type="evidence" value="ECO:0007669"/>
    <property type="project" value="TreeGrafter"/>
</dbReference>
<dbReference type="PANTHER" id="PTHR16489">
    <property type="entry name" value="GH11727P"/>
    <property type="match status" value="1"/>
</dbReference>
<dbReference type="Proteomes" id="UP001367676">
    <property type="component" value="Unassembled WGS sequence"/>
</dbReference>